<feature type="transmembrane region" description="Helical" evidence="7">
    <location>
        <begin position="53"/>
        <end position="74"/>
    </location>
</feature>
<dbReference type="GO" id="GO:0022857">
    <property type="term" value="F:transmembrane transporter activity"/>
    <property type="evidence" value="ECO:0007669"/>
    <property type="project" value="InterPro"/>
</dbReference>
<dbReference type="InterPro" id="IPR011701">
    <property type="entry name" value="MFS"/>
</dbReference>
<evidence type="ECO:0000256" key="4">
    <source>
        <dbReference type="ARBA" id="ARBA00022692"/>
    </source>
</evidence>
<feature type="transmembrane region" description="Helical" evidence="7">
    <location>
        <begin position="492"/>
        <end position="510"/>
    </location>
</feature>
<keyword evidence="5 7" id="KW-1133">Transmembrane helix</keyword>
<feature type="transmembrane region" description="Helical" evidence="7">
    <location>
        <begin position="106"/>
        <end position="126"/>
    </location>
</feature>
<evidence type="ECO:0000256" key="3">
    <source>
        <dbReference type="ARBA" id="ARBA00022475"/>
    </source>
</evidence>
<dbReference type="SUPFAM" id="SSF103473">
    <property type="entry name" value="MFS general substrate transporter"/>
    <property type="match status" value="1"/>
</dbReference>
<dbReference type="PANTHER" id="PTHR23501">
    <property type="entry name" value="MAJOR FACILITATOR SUPERFAMILY"/>
    <property type="match status" value="1"/>
</dbReference>
<keyword evidence="4 7" id="KW-0812">Transmembrane</keyword>
<feature type="transmembrane region" description="Helical" evidence="7">
    <location>
        <begin position="12"/>
        <end position="33"/>
    </location>
</feature>
<evidence type="ECO:0000256" key="6">
    <source>
        <dbReference type="ARBA" id="ARBA00023136"/>
    </source>
</evidence>
<dbReference type="EMBL" id="FNSD01000001">
    <property type="protein sequence ID" value="SEC32877.1"/>
    <property type="molecule type" value="Genomic_DNA"/>
</dbReference>
<feature type="transmembrane region" description="Helical" evidence="7">
    <location>
        <begin position="138"/>
        <end position="157"/>
    </location>
</feature>
<dbReference type="PRINTS" id="PR01036">
    <property type="entry name" value="TCRTETB"/>
</dbReference>
<accession>A0A1H4RLX9</accession>
<keyword evidence="3" id="KW-1003">Cell membrane</keyword>
<sequence length="525" mass="57137">MAEAQWKPRVNPWLIAGTVALAAFMEVLDTSIANVALPHISGSLAASSDQGTWVLTSYLVANAIVLPLGGWASSVVGRKNFFLLCITLFTLSSFLCGIAPSLPLLLVFRVLQGFGGGGLQPMAQAIMADSFEPKKRGIAFSVYALVTVLAPSIGPTLGGWITDNYSWRWIFYINIPVGLLAFVLVTRLVDDPPWIKHDRANFFRVDYVGVGFLTLAMAGLQIALDKGEENDWFASNFIRTFAAMFVFSMIALIYWELRKAKNPIMNLRLFKFKNFAICCFLMLLVGGILNAGTVLQPQLLQQLLGYTATNAGMALTGGGLALLVAAPIAGILSDKFPARNIVATAFVFFTIAYWYVSTHINLDMSFGHNSLLRVIQVLPIPFCFIAITNAAYVGLPREASNQVSGLINFARNIGGSILIAISGAQVTNRTLFHEARLQNYMSYANQQYQQQLQSLGSFLGHNAGSAQGQYAAQATIYNQMNQQAAVMGYADVYRMLAWLTGGMFFLAFLLSKPKGGEKAPEGAAH</sequence>
<dbReference type="AlphaFoldDB" id="A0A1H4RLX9"/>
<evidence type="ECO:0000256" key="1">
    <source>
        <dbReference type="ARBA" id="ARBA00004651"/>
    </source>
</evidence>
<dbReference type="Gene3D" id="1.20.1720.10">
    <property type="entry name" value="Multidrug resistance protein D"/>
    <property type="match status" value="1"/>
</dbReference>
<keyword evidence="6 7" id="KW-0472">Membrane</keyword>
<feature type="transmembrane region" description="Helical" evidence="7">
    <location>
        <begin position="81"/>
        <end position="100"/>
    </location>
</feature>
<evidence type="ECO:0000256" key="7">
    <source>
        <dbReference type="SAM" id="Phobius"/>
    </source>
</evidence>
<evidence type="ECO:0000256" key="5">
    <source>
        <dbReference type="ARBA" id="ARBA00022989"/>
    </source>
</evidence>
<dbReference type="InterPro" id="IPR036259">
    <property type="entry name" value="MFS_trans_sf"/>
</dbReference>
<gene>
    <name evidence="9" type="ORF">SAMN05443244_3193</name>
</gene>
<protein>
    <submittedName>
        <fullName evidence="9">MFS transporter, DHA2 family, multidrug resistance protein</fullName>
    </submittedName>
</protein>
<feature type="transmembrane region" description="Helical" evidence="7">
    <location>
        <begin position="376"/>
        <end position="395"/>
    </location>
</feature>
<evidence type="ECO:0000259" key="8">
    <source>
        <dbReference type="PROSITE" id="PS50850"/>
    </source>
</evidence>
<name>A0A1H4RLX9_9BACT</name>
<comment type="subcellular location">
    <subcellularLocation>
        <location evidence="1">Cell membrane</location>
        <topology evidence="1">Multi-pass membrane protein</topology>
    </subcellularLocation>
</comment>
<dbReference type="RefSeq" id="WP_074654980.1">
    <property type="nucleotide sequence ID" value="NZ_FNSD01000001.1"/>
</dbReference>
<feature type="transmembrane region" description="Helical" evidence="7">
    <location>
        <begin position="236"/>
        <end position="255"/>
    </location>
</feature>
<evidence type="ECO:0000256" key="2">
    <source>
        <dbReference type="ARBA" id="ARBA00022448"/>
    </source>
</evidence>
<keyword evidence="2" id="KW-0813">Transport</keyword>
<feature type="transmembrane region" description="Helical" evidence="7">
    <location>
        <begin position="275"/>
        <end position="293"/>
    </location>
</feature>
<dbReference type="Pfam" id="PF07690">
    <property type="entry name" value="MFS_1"/>
    <property type="match status" value="1"/>
</dbReference>
<feature type="domain" description="Major facilitator superfamily (MFS) profile" evidence="8">
    <location>
        <begin position="15"/>
        <end position="514"/>
    </location>
</feature>
<feature type="transmembrane region" description="Helical" evidence="7">
    <location>
        <begin position="169"/>
        <end position="189"/>
    </location>
</feature>
<dbReference type="InterPro" id="IPR020846">
    <property type="entry name" value="MFS_dom"/>
</dbReference>
<dbReference type="Gene3D" id="1.20.1250.20">
    <property type="entry name" value="MFS general substrate transporter like domains"/>
    <property type="match status" value="1"/>
</dbReference>
<dbReference type="GO" id="GO:0005886">
    <property type="term" value="C:plasma membrane"/>
    <property type="evidence" value="ECO:0007669"/>
    <property type="project" value="UniProtKB-SubCell"/>
</dbReference>
<proteinExistence type="predicted"/>
<feature type="transmembrane region" description="Helical" evidence="7">
    <location>
        <begin position="340"/>
        <end position="356"/>
    </location>
</feature>
<reference evidence="9 10" key="1">
    <citation type="submission" date="2016-10" db="EMBL/GenBank/DDBJ databases">
        <authorList>
            <person name="de Groot N.N."/>
        </authorList>
    </citation>
    <scope>NUCLEOTIDE SEQUENCE [LARGE SCALE GENOMIC DNA]</scope>
    <source>
        <strain evidence="9 10">AB35.6</strain>
    </source>
</reference>
<dbReference type="CDD" id="cd17503">
    <property type="entry name" value="MFS_LmrB_MDR_like"/>
    <property type="match status" value="1"/>
</dbReference>
<feature type="transmembrane region" description="Helical" evidence="7">
    <location>
        <begin position="201"/>
        <end position="224"/>
    </location>
</feature>
<dbReference type="InterPro" id="IPR004638">
    <property type="entry name" value="EmrB-like"/>
</dbReference>
<dbReference type="Proteomes" id="UP000182409">
    <property type="component" value="Unassembled WGS sequence"/>
</dbReference>
<evidence type="ECO:0000313" key="10">
    <source>
        <dbReference type="Proteomes" id="UP000182409"/>
    </source>
</evidence>
<evidence type="ECO:0000313" key="9">
    <source>
        <dbReference type="EMBL" id="SEC32877.1"/>
    </source>
</evidence>
<dbReference type="PROSITE" id="PS50850">
    <property type="entry name" value="MFS"/>
    <property type="match status" value="1"/>
</dbReference>
<feature type="transmembrane region" description="Helical" evidence="7">
    <location>
        <begin position="313"/>
        <end position="333"/>
    </location>
</feature>
<dbReference type="OrthoDB" id="102502at2"/>
<dbReference type="PANTHER" id="PTHR23501:SF174">
    <property type="entry name" value="MULTIDRUG EXPORT PROTEIN EMRB-RELATED"/>
    <property type="match status" value="1"/>
</dbReference>
<dbReference type="NCBIfam" id="TIGR00711">
    <property type="entry name" value="efflux_EmrB"/>
    <property type="match status" value="1"/>
</dbReference>
<organism evidence="9 10">
    <name type="scientific">Terriglobus roseus</name>
    <dbReference type="NCBI Taxonomy" id="392734"/>
    <lineage>
        <taxon>Bacteria</taxon>
        <taxon>Pseudomonadati</taxon>
        <taxon>Acidobacteriota</taxon>
        <taxon>Terriglobia</taxon>
        <taxon>Terriglobales</taxon>
        <taxon>Acidobacteriaceae</taxon>
        <taxon>Terriglobus</taxon>
    </lineage>
</organism>